<feature type="domain" description="Transglutaminase-like" evidence="2">
    <location>
        <begin position="426"/>
        <end position="500"/>
    </location>
</feature>
<dbReference type="PANTHER" id="PTHR33490:SF6">
    <property type="entry name" value="SLL1049 PROTEIN"/>
    <property type="match status" value="1"/>
</dbReference>
<dbReference type="PANTHER" id="PTHR33490">
    <property type="entry name" value="BLR5614 PROTEIN-RELATED"/>
    <property type="match status" value="1"/>
</dbReference>
<sequence length="627" mass="70825">MLTLFYHQKRNSHRSILLTVIFLLITILTPVSTPSTINSADTPAFIITTDYNLYYTPNDSFVTVEETLTLEAKDRNYFYPAQTERSFLLPDFTLNEDPQERAFKTSTLTILDERGIELDKQISEIEGGLEVTVPETRDVTFWNSEKFTIRYNTHELVDQVGNVTNLYIPGLPEDTSFISTDDRYGLTTEYRFNTNLHVPKDSPSESFMMPQGGIGVSEDSNTRKYSVTAQDRIGTTAWIQLGTTQYFYFKLIQDTPKTDNIVPEEVNKYSDLLSTNVYELPLPREHSETDQRVFFTKIDPYPTAINRDDEGNLLATFEVPANKDGQIIIEGYIKLTSDGEMAPEDMSLNEYLSLTGSDLDIQQYTRADKYWESNDEFIINIAEDLWKESSTILELINNDYDRIIQTFDYSYSKVEGENPRIGALSALSGGPAVCMEYSDSLIAILRAQGIPARAAIGYGNDPTGAENNIGASEASVQNIGHQWVQVWLPDYGWLSVDPTWGESGRRYIGGNLDHILWYTIGNSDQGFIGTALSTADPITAHVLTSYDVYLQALTEEEFTNANELTSLQELLIRYEGVEVDPISYFLKTTSIGKIIVFIIPIASLLIALMFISALVSTFRKIYKKQRS</sequence>
<protein>
    <submittedName>
        <fullName evidence="3">Transglutaminase domain-containing protein</fullName>
    </submittedName>
</protein>
<dbReference type="Proteomes" id="UP000741282">
    <property type="component" value="Unassembled WGS sequence"/>
</dbReference>
<keyword evidence="1" id="KW-1133">Transmembrane helix</keyword>
<dbReference type="Gene3D" id="3.10.620.30">
    <property type="match status" value="1"/>
</dbReference>
<dbReference type="AlphaFoldDB" id="A0A955KXX9"/>
<evidence type="ECO:0000313" key="4">
    <source>
        <dbReference type="Proteomes" id="UP000741282"/>
    </source>
</evidence>
<evidence type="ECO:0000259" key="2">
    <source>
        <dbReference type="SMART" id="SM00460"/>
    </source>
</evidence>
<keyword evidence="1" id="KW-0472">Membrane</keyword>
<gene>
    <name evidence="3" type="ORF">KC685_01760</name>
</gene>
<reference evidence="3" key="2">
    <citation type="journal article" date="2021" name="Microbiome">
        <title>Successional dynamics and alternative stable states in a saline activated sludge microbial community over 9 years.</title>
        <authorList>
            <person name="Wang Y."/>
            <person name="Ye J."/>
            <person name="Ju F."/>
            <person name="Liu L."/>
            <person name="Boyd J.A."/>
            <person name="Deng Y."/>
            <person name="Parks D.H."/>
            <person name="Jiang X."/>
            <person name="Yin X."/>
            <person name="Woodcroft B.J."/>
            <person name="Tyson G.W."/>
            <person name="Hugenholtz P."/>
            <person name="Polz M.F."/>
            <person name="Zhang T."/>
        </authorList>
    </citation>
    <scope>NUCLEOTIDE SEQUENCE</scope>
    <source>
        <strain evidence="3">HKST-UBA17</strain>
    </source>
</reference>
<dbReference type="InterPro" id="IPR002931">
    <property type="entry name" value="Transglutaminase-like"/>
</dbReference>
<dbReference type="EMBL" id="JAGQLN010000005">
    <property type="protein sequence ID" value="MCA9376625.1"/>
    <property type="molecule type" value="Genomic_DNA"/>
</dbReference>
<organism evidence="3 4">
    <name type="scientific">Candidatus Dojkabacteria bacterium</name>
    <dbReference type="NCBI Taxonomy" id="2099670"/>
    <lineage>
        <taxon>Bacteria</taxon>
        <taxon>Candidatus Dojkabacteria</taxon>
    </lineage>
</organism>
<feature type="transmembrane region" description="Helical" evidence="1">
    <location>
        <begin position="594"/>
        <end position="618"/>
    </location>
</feature>
<dbReference type="SUPFAM" id="SSF54001">
    <property type="entry name" value="Cysteine proteinases"/>
    <property type="match status" value="1"/>
</dbReference>
<dbReference type="SMART" id="SM00460">
    <property type="entry name" value="TGc"/>
    <property type="match status" value="1"/>
</dbReference>
<dbReference type="InterPro" id="IPR038765">
    <property type="entry name" value="Papain-like_cys_pep_sf"/>
</dbReference>
<accession>A0A955KXX9</accession>
<name>A0A955KXX9_9BACT</name>
<evidence type="ECO:0000313" key="3">
    <source>
        <dbReference type="EMBL" id="MCA9376625.1"/>
    </source>
</evidence>
<proteinExistence type="predicted"/>
<evidence type="ECO:0000256" key="1">
    <source>
        <dbReference type="SAM" id="Phobius"/>
    </source>
</evidence>
<comment type="caution">
    <text evidence="3">The sequence shown here is derived from an EMBL/GenBank/DDBJ whole genome shotgun (WGS) entry which is preliminary data.</text>
</comment>
<keyword evidence="1" id="KW-0812">Transmembrane</keyword>
<reference evidence="3" key="1">
    <citation type="submission" date="2020-04" db="EMBL/GenBank/DDBJ databases">
        <authorList>
            <person name="Zhang T."/>
        </authorList>
    </citation>
    <scope>NUCLEOTIDE SEQUENCE</scope>
    <source>
        <strain evidence="3">HKST-UBA17</strain>
    </source>
</reference>
<dbReference type="Pfam" id="PF01841">
    <property type="entry name" value="Transglut_core"/>
    <property type="match status" value="1"/>
</dbReference>